<proteinExistence type="predicted"/>
<reference evidence="4 5" key="1">
    <citation type="submission" date="2019-07" db="EMBL/GenBank/DDBJ databases">
        <title>Sphingomonas alkalisoli sp. nov., isolated from rhizosphere soil of Suaedae salsa.</title>
        <authorList>
            <person name="Zhang H."/>
            <person name="Xu L."/>
            <person name="Zhang J.-X."/>
            <person name="Sun J.-Q."/>
        </authorList>
    </citation>
    <scope>NUCLEOTIDE SEQUENCE [LARGE SCALE GENOMIC DNA]</scope>
    <source>
        <strain evidence="4 5">XS-10</strain>
    </source>
</reference>
<accession>A0A518RCN9</accession>
<keyword evidence="1 2" id="KW-0238">DNA-binding</keyword>
<dbReference type="Proteomes" id="UP000318055">
    <property type="component" value="Chromosome"/>
</dbReference>
<dbReference type="GO" id="GO:0003677">
    <property type="term" value="F:DNA binding"/>
    <property type="evidence" value="ECO:0007669"/>
    <property type="project" value="UniProtKB-UniRule"/>
</dbReference>
<dbReference type="PROSITE" id="PS50977">
    <property type="entry name" value="HTH_TETR_2"/>
    <property type="match status" value="1"/>
</dbReference>
<dbReference type="EMBL" id="CP042239">
    <property type="protein sequence ID" value="QDX25179.1"/>
    <property type="molecule type" value="Genomic_DNA"/>
</dbReference>
<feature type="domain" description="HTH tetR-type" evidence="3">
    <location>
        <begin position="105"/>
        <end position="165"/>
    </location>
</feature>
<dbReference type="RefSeq" id="WP_145845019.1">
    <property type="nucleotide sequence ID" value="NZ_CP042239.1"/>
</dbReference>
<dbReference type="SUPFAM" id="SSF46689">
    <property type="entry name" value="Homeodomain-like"/>
    <property type="match status" value="1"/>
</dbReference>
<dbReference type="Gene3D" id="1.10.357.10">
    <property type="entry name" value="Tetracycline Repressor, domain 2"/>
    <property type="match status" value="1"/>
</dbReference>
<evidence type="ECO:0000256" key="2">
    <source>
        <dbReference type="PROSITE-ProRule" id="PRU00335"/>
    </source>
</evidence>
<evidence type="ECO:0000313" key="5">
    <source>
        <dbReference type="Proteomes" id="UP000318055"/>
    </source>
</evidence>
<dbReference type="Pfam" id="PF00440">
    <property type="entry name" value="TetR_N"/>
    <property type="match status" value="1"/>
</dbReference>
<dbReference type="OrthoDB" id="9777694at2"/>
<name>A0A518RCN9_9SPHN</name>
<feature type="DNA-binding region" description="H-T-H motif" evidence="2">
    <location>
        <begin position="128"/>
        <end position="147"/>
    </location>
</feature>
<keyword evidence="5" id="KW-1185">Reference proteome</keyword>
<dbReference type="InterPro" id="IPR001647">
    <property type="entry name" value="HTH_TetR"/>
</dbReference>
<evidence type="ECO:0000313" key="4">
    <source>
        <dbReference type="EMBL" id="QDX25179.1"/>
    </source>
</evidence>
<sequence>MGNEHQQGGKPGSGRTITRDELYALVWSEPLATVAARFGLSANGIAKICDRLGIPRPERSYWMRSAAARPPRTPLNPAPEGVDEQLVLGAGRAMARRPRSRRSRADRRTELLDAAAAMALETGVAEVTLKRLARQIGISEAQAHNCFPGRTDLLLALARREIAEVEERRQSVVARGEDRLASIVISTVTYLHQAKARGTLLQLLLRTPEIREGLRAERAEAAAVAREPILRSLSDRFAMERSLANASTAALTAVCLRAGGLIAAGRDSFADVERICLALVMAGARSNESLSARGAGPKAPSV</sequence>
<evidence type="ECO:0000256" key="1">
    <source>
        <dbReference type="ARBA" id="ARBA00023125"/>
    </source>
</evidence>
<evidence type="ECO:0000259" key="3">
    <source>
        <dbReference type="PROSITE" id="PS50977"/>
    </source>
</evidence>
<dbReference type="InterPro" id="IPR009057">
    <property type="entry name" value="Homeodomain-like_sf"/>
</dbReference>
<dbReference type="AlphaFoldDB" id="A0A518RCN9"/>
<organism evidence="4 5">
    <name type="scientific">Sphingomonas suaedae</name>
    <dbReference type="NCBI Taxonomy" id="2599297"/>
    <lineage>
        <taxon>Bacteria</taxon>
        <taxon>Pseudomonadati</taxon>
        <taxon>Pseudomonadota</taxon>
        <taxon>Alphaproteobacteria</taxon>
        <taxon>Sphingomonadales</taxon>
        <taxon>Sphingomonadaceae</taxon>
        <taxon>Sphingomonas</taxon>
    </lineage>
</organism>
<gene>
    <name evidence="4" type="ORF">FPZ54_03480</name>
</gene>
<protein>
    <submittedName>
        <fullName evidence="4">TetR family transcriptional regulator</fullName>
    </submittedName>
</protein>
<dbReference type="KEGG" id="ssua:FPZ54_03480"/>